<dbReference type="AlphaFoldDB" id="A0A3L6RET6"/>
<keyword evidence="1" id="KW-0812">Transmembrane</keyword>
<feature type="transmembrane region" description="Helical" evidence="1">
    <location>
        <begin position="57"/>
        <end position="76"/>
    </location>
</feature>
<evidence type="ECO:0000256" key="1">
    <source>
        <dbReference type="SAM" id="Phobius"/>
    </source>
</evidence>
<keyword evidence="1" id="KW-1133">Transmembrane helix</keyword>
<feature type="transmembrane region" description="Helical" evidence="1">
    <location>
        <begin position="114"/>
        <end position="147"/>
    </location>
</feature>
<dbReference type="PANTHER" id="PTHR33115:SF22">
    <property type="entry name" value="OS12G0449900 PROTEIN"/>
    <property type="match status" value="1"/>
</dbReference>
<feature type="transmembrane region" description="Helical" evidence="1">
    <location>
        <begin position="20"/>
        <end position="45"/>
    </location>
</feature>
<dbReference type="PANTHER" id="PTHR33115">
    <property type="entry name" value="ARM REPEAT SUPERFAMILY PROTEIN"/>
    <property type="match status" value="1"/>
</dbReference>
<feature type="transmembrane region" description="Helical" evidence="1">
    <location>
        <begin position="168"/>
        <end position="189"/>
    </location>
</feature>
<evidence type="ECO:0000313" key="2">
    <source>
        <dbReference type="EMBL" id="RLN01006.1"/>
    </source>
</evidence>
<organism evidence="2 3">
    <name type="scientific">Panicum miliaceum</name>
    <name type="common">Proso millet</name>
    <name type="synonym">Broomcorn millet</name>
    <dbReference type="NCBI Taxonomy" id="4540"/>
    <lineage>
        <taxon>Eukaryota</taxon>
        <taxon>Viridiplantae</taxon>
        <taxon>Streptophyta</taxon>
        <taxon>Embryophyta</taxon>
        <taxon>Tracheophyta</taxon>
        <taxon>Spermatophyta</taxon>
        <taxon>Magnoliopsida</taxon>
        <taxon>Liliopsida</taxon>
        <taxon>Poales</taxon>
        <taxon>Poaceae</taxon>
        <taxon>PACMAD clade</taxon>
        <taxon>Panicoideae</taxon>
        <taxon>Panicodae</taxon>
        <taxon>Paniceae</taxon>
        <taxon>Panicinae</taxon>
        <taxon>Panicum</taxon>
        <taxon>Panicum sect. Panicum</taxon>
    </lineage>
</organism>
<reference evidence="3" key="1">
    <citation type="journal article" date="2019" name="Nat. Commun.">
        <title>The genome of broomcorn millet.</title>
        <authorList>
            <person name="Zou C."/>
            <person name="Miki D."/>
            <person name="Li D."/>
            <person name="Tang Q."/>
            <person name="Xiao L."/>
            <person name="Rajput S."/>
            <person name="Deng P."/>
            <person name="Jia W."/>
            <person name="Huang R."/>
            <person name="Zhang M."/>
            <person name="Sun Y."/>
            <person name="Hu J."/>
            <person name="Fu X."/>
            <person name="Schnable P.S."/>
            <person name="Li F."/>
            <person name="Zhang H."/>
            <person name="Feng B."/>
            <person name="Zhu X."/>
            <person name="Liu R."/>
            <person name="Schnable J.C."/>
            <person name="Zhu J.-K."/>
            <person name="Zhang H."/>
        </authorList>
    </citation>
    <scope>NUCLEOTIDE SEQUENCE [LARGE SCALE GENOMIC DNA]</scope>
</reference>
<dbReference type="OrthoDB" id="10326398at2759"/>
<accession>A0A3L6RET6</accession>
<comment type="caution">
    <text evidence="2">The sequence shown here is derived from an EMBL/GenBank/DDBJ whole genome shotgun (WGS) entry which is preliminary data.</text>
</comment>
<keyword evidence="3" id="KW-1185">Reference proteome</keyword>
<gene>
    <name evidence="2" type="ORF">C2845_PM06G30980</name>
</gene>
<dbReference type="EMBL" id="PQIB02000009">
    <property type="protein sequence ID" value="RLN01006.1"/>
    <property type="molecule type" value="Genomic_DNA"/>
</dbReference>
<sequence length="703" mass="78695">MDPLCDDIWPEVATINHYAVFMGYLAMGVRGLALLVLTWTTVVLLGGFVSDLQKEDFWALMVITLVQTAGVFDVFLKEKASDILSLWLGLLVAVEGDRLDDYRPVYKPLGVRKYALFFGQVLVLAVVLLPIVVLYLLGLYASTAISLWRLIQHDFGGDGGANKKPALVILYSLAMAQGVVFLYMTVHAWGAKIGIVKSVAHSYELQEDSELASDYLDATMKGCKKEPSFARGRNLITYAVDKLMEFDKSRDSYLCGVKILSKVVRLDSMGFYGQQVLAKELLTGSPSLIRHLLETMGPRSPYDRDIREHAARVVAHVAGGIHLDSFPGGVIGCVSALLPEEYEEGGDHWLWEDLERQWLLEECERRRWWLERPGPPVTIDGMVETSKVLVEQGLLILRKLAADEDNCRVMSNAPGLVRKIMAPLTSAKLHGDYHGKWSDIATESMKLVLSLMAAPGTGEVRSQISSNVKDITGILDCHKCAVRLKRLATQTLLDLSVEPQPQGSSRVFVWMLLHIFVLPDECFDTTISSVGWVKKRRCIRRLAGEKLQAAVQSVGGVISDLGTAIAENDPYMAHAAMILGHLWAHCSDEYLEQVKQAVFDVMPKVFREILRRPPARPAADDLENGRDSSRDQQDLERREDIKLKKSLISFCWTIHNRRWELRARIDEIADEVMSELGESGHGIMGLLYSAESRIKNQIRNHVR</sequence>
<keyword evidence="1" id="KW-0472">Membrane</keyword>
<proteinExistence type="predicted"/>
<dbReference type="STRING" id="4540.A0A3L6RET6"/>
<protein>
    <submittedName>
        <fullName evidence="2">Uncharacterized protein</fullName>
    </submittedName>
</protein>
<name>A0A3L6RET6_PANMI</name>
<dbReference type="Proteomes" id="UP000275267">
    <property type="component" value="Unassembled WGS sequence"/>
</dbReference>
<evidence type="ECO:0000313" key="3">
    <source>
        <dbReference type="Proteomes" id="UP000275267"/>
    </source>
</evidence>